<name>A0A1U7SVL0_ALLSI</name>
<evidence type="ECO:0000256" key="4">
    <source>
        <dbReference type="ARBA" id="ARBA00022725"/>
    </source>
</evidence>
<dbReference type="CDD" id="cd15912">
    <property type="entry name" value="7tmA_OR6C-like"/>
    <property type="match status" value="1"/>
</dbReference>
<evidence type="ECO:0000256" key="2">
    <source>
        <dbReference type="ARBA" id="ARBA00022475"/>
    </source>
</evidence>
<feature type="transmembrane region" description="Helical" evidence="10">
    <location>
        <begin position="58"/>
        <end position="76"/>
    </location>
</feature>
<dbReference type="InParanoid" id="A0A1U7SVL0"/>
<dbReference type="PRINTS" id="PR00245">
    <property type="entry name" value="OLFACTORYR"/>
</dbReference>
<comment type="subcellular location">
    <subcellularLocation>
        <location evidence="1">Cell membrane</location>
        <topology evidence="1">Multi-pass membrane protein</topology>
    </subcellularLocation>
</comment>
<keyword evidence="5 10" id="KW-1133">Transmembrane helix</keyword>
<evidence type="ECO:0000256" key="9">
    <source>
        <dbReference type="ARBA" id="ARBA00023224"/>
    </source>
</evidence>
<keyword evidence="4" id="KW-0552">Olfaction</keyword>
<keyword evidence="12" id="KW-1185">Reference proteome</keyword>
<evidence type="ECO:0000256" key="7">
    <source>
        <dbReference type="ARBA" id="ARBA00023136"/>
    </source>
</evidence>
<dbReference type="PRINTS" id="PR00237">
    <property type="entry name" value="GPCRRHODOPSN"/>
</dbReference>
<evidence type="ECO:0000256" key="5">
    <source>
        <dbReference type="ARBA" id="ARBA00022989"/>
    </source>
</evidence>
<evidence type="ECO:0000256" key="1">
    <source>
        <dbReference type="ARBA" id="ARBA00004651"/>
    </source>
</evidence>
<feature type="domain" description="G-protein coupled receptors family 1 profile" evidence="11">
    <location>
        <begin position="39"/>
        <end position="288"/>
    </location>
</feature>
<dbReference type="Proteomes" id="UP000189705">
    <property type="component" value="Unplaced"/>
</dbReference>
<dbReference type="PANTHER" id="PTHR26454:SF18">
    <property type="entry name" value="OLFACTORY RECEPTOR 6C76"/>
    <property type="match status" value="1"/>
</dbReference>
<keyword evidence="7 10" id="KW-0472">Membrane</keyword>
<organism evidence="12 13">
    <name type="scientific">Alligator sinensis</name>
    <name type="common">Chinese alligator</name>
    <dbReference type="NCBI Taxonomy" id="38654"/>
    <lineage>
        <taxon>Eukaryota</taxon>
        <taxon>Metazoa</taxon>
        <taxon>Chordata</taxon>
        <taxon>Craniata</taxon>
        <taxon>Vertebrata</taxon>
        <taxon>Euteleostomi</taxon>
        <taxon>Archelosauria</taxon>
        <taxon>Archosauria</taxon>
        <taxon>Crocodylia</taxon>
        <taxon>Alligatoridae</taxon>
        <taxon>Alligatorinae</taxon>
        <taxon>Alligator</taxon>
    </lineage>
</organism>
<feature type="transmembrane region" description="Helical" evidence="10">
    <location>
        <begin position="198"/>
        <end position="224"/>
    </location>
</feature>
<sequence length="321" mass="36520">MENLTDVTEFILLGFAVERWLESLLFVAVVITCFLILMGNMIIIFITLVDSHLKTPMYFFLRNYSLLEITYTLVVIPKMLSNLLAERKTISLPGCFIQIFFFFFLGTNIFFYLSIMCLDRYIAVCNPLRYATIMNARVCFQLLVGSWAVSFLLVLPPSVMTAKLKFCGPNIINHFFCDTTPLFQLSCQDTRLVKLVTLFVAVFTLLSTLAINFASYLQIIFTILHIPSAAGQKNTFSTCSAHLIVISVQYGSCIGRYIRPPENSGEESDKVLALLYTLGIQLFNPFIYTLRNKQVKQALRNVVQRLSVSSRPQRHLGPLLH</sequence>
<dbReference type="InterPro" id="IPR047132">
    <property type="entry name" value="Olfact_rcpt_6C-like"/>
</dbReference>
<dbReference type="PROSITE" id="PS50262">
    <property type="entry name" value="G_PROTEIN_RECEP_F1_2"/>
    <property type="match status" value="1"/>
</dbReference>
<protein>
    <submittedName>
        <fullName evidence="13">Olfactory receptor 49-like</fullName>
    </submittedName>
</protein>
<gene>
    <name evidence="13" type="primary">LOC102372434</name>
</gene>
<dbReference type="FunFam" id="1.20.1070.10:FF:000013">
    <property type="entry name" value="Olfactory receptor"/>
    <property type="match status" value="1"/>
</dbReference>
<dbReference type="KEGG" id="asn:102372434"/>
<keyword evidence="9" id="KW-0807">Transducer</keyword>
<keyword evidence="2" id="KW-1003">Cell membrane</keyword>
<dbReference type="eggNOG" id="ENOG502RDVH">
    <property type="taxonomic scope" value="Eukaryota"/>
</dbReference>
<dbReference type="SUPFAM" id="SSF81321">
    <property type="entry name" value="Family A G protein-coupled receptor-like"/>
    <property type="match status" value="1"/>
</dbReference>
<feature type="transmembrane region" description="Helical" evidence="10">
    <location>
        <begin position="138"/>
        <end position="155"/>
    </location>
</feature>
<evidence type="ECO:0000256" key="8">
    <source>
        <dbReference type="ARBA" id="ARBA00023170"/>
    </source>
</evidence>
<evidence type="ECO:0000313" key="12">
    <source>
        <dbReference type="Proteomes" id="UP000189705"/>
    </source>
</evidence>
<dbReference type="PANTHER" id="PTHR26454">
    <property type="entry name" value="OLFACTORY RECEPTOR"/>
    <property type="match status" value="1"/>
</dbReference>
<dbReference type="Pfam" id="PF13853">
    <property type="entry name" value="7tm_4"/>
    <property type="match status" value="1"/>
</dbReference>
<keyword evidence="3 10" id="KW-0812">Transmembrane</keyword>
<evidence type="ECO:0000256" key="3">
    <source>
        <dbReference type="ARBA" id="ARBA00022692"/>
    </source>
</evidence>
<dbReference type="GO" id="GO:0004930">
    <property type="term" value="F:G protein-coupled receptor activity"/>
    <property type="evidence" value="ECO:0007669"/>
    <property type="project" value="UniProtKB-KW"/>
</dbReference>
<keyword evidence="4" id="KW-0716">Sensory transduction</keyword>
<dbReference type="RefSeq" id="XP_006037472.1">
    <property type="nucleotide sequence ID" value="XM_006037410.1"/>
</dbReference>
<evidence type="ECO:0000313" key="13">
    <source>
        <dbReference type="RefSeq" id="XP_006037472.1"/>
    </source>
</evidence>
<evidence type="ECO:0000259" key="11">
    <source>
        <dbReference type="PROSITE" id="PS50262"/>
    </source>
</evidence>
<accession>A0A1U7SVL0</accession>
<dbReference type="GeneID" id="102372434"/>
<dbReference type="InterPro" id="IPR000725">
    <property type="entry name" value="Olfact_rcpt"/>
</dbReference>
<proteinExistence type="predicted"/>
<dbReference type="InterPro" id="IPR000276">
    <property type="entry name" value="GPCR_Rhodpsn"/>
</dbReference>
<evidence type="ECO:0000256" key="10">
    <source>
        <dbReference type="SAM" id="Phobius"/>
    </source>
</evidence>
<reference evidence="13" key="1">
    <citation type="submission" date="2025-08" db="UniProtKB">
        <authorList>
            <consortium name="RefSeq"/>
        </authorList>
    </citation>
    <scope>IDENTIFICATION</scope>
</reference>
<dbReference type="OrthoDB" id="9709639at2759"/>
<keyword evidence="8" id="KW-0675">Receptor</keyword>
<dbReference type="GO" id="GO:0004984">
    <property type="term" value="F:olfactory receptor activity"/>
    <property type="evidence" value="ECO:0007669"/>
    <property type="project" value="InterPro"/>
</dbReference>
<keyword evidence="6" id="KW-0297">G-protein coupled receptor</keyword>
<dbReference type="Gene3D" id="1.20.1070.10">
    <property type="entry name" value="Rhodopsin 7-helix transmembrane proteins"/>
    <property type="match status" value="1"/>
</dbReference>
<dbReference type="GO" id="GO:0005886">
    <property type="term" value="C:plasma membrane"/>
    <property type="evidence" value="ECO:0007669"/>
    <property type="project" value="UniProtKB-SubCell"/>
</dbReference>
<dbReference type="InterPro" id="IPR017452">
    <property type="entry name" value="GPCR_Rhodpsn_7TM"/>
</dbReference>
<dbReference type="AlphaFoldDB" id="A0A1U7SVL0"/>
<evidence type="ECO:0000256" key="6">
    <source>
        <dbReference type="ARBA" id="ARBA00023040"/>
    </source>
</evidence>
<feature type="transmembrane region" description="Helical" evidence="10">
    <location>
        <begin position="96"/>
        <end position="118"/>
    </location>
</feature>
<feature type="transmembrane region" description="Helical" evidence="10">
    <location>
        <begin position="20"/>
        <end position="46"/>
    </location>
</feature>